<comment type="subcellular location">
    <subcellularLocation>
        <location evidence="1">Cell membrane</location>
        <topology evidence="1">Single-pass type I membrane protein</topology>
    </subcellularLocation>
</comment>
<name>A0A0Q3H194_BRADI</name>
<keyword evidence="5 12" id="KW-0812">Transmembrane</keyword>
<dbReference type="Pfam" id="PF13855">
    <property type="entry name" value="LRR_8"/>
    <property type="match status" value="1"/>
</dbReference>
<keyword evidence="9 12" id="KW-0472">Membrane</keyword>
<evidence type="ECO:0000256" key="6">
    <source>
        <dbReference type="ARBA" id="ARBA00022729"/>
    </source>
</evidence>
<keyword evidence="8 12" id="KW-1133">Transmembrane helix</keyword>
<dbReference type="PANTHER" id="PTHR48052:SF81">
    <property type="entry name" value="LEUCINE-RICH REPEAT-CONTAINING N-TERMINAL PLANT-TYPE DOMAIN-CONTAINING PROTEIN"/>
    <property type="match status" value="1"/>
</dbReference>
<reference evidence="14 15" key="1">
    <citation type="journal article" date="2010" name="Nature">
        <title>Genome sequencing and analysis of the model grass Brachypodium distachyon.</title>
        <authorList>
            <consortium name="International Brachypodium Initiative"/>
        </authorList>
    </citation>
    <scope>NUCLEOTIDE SEQUENCE [LARGE SCALE GENOMIC DNA]</scope>
    <source>
        <strain evidence="14 15">Bd21</strain>
    </source>
</reference>
<accession>A0A0Q3H194</accession>
<dbReference type="InterPro" id="IPR001611">
    <property type="entry name" value="Leu-rich_rpt"/>
</dbReference>
<dbReference type="InterPro" id="IPR013210">
    <property type="entry name" value="LRR_N_plant-typ"/>
</dbReference>
<dbReference type="Proteomes" id="UP000008810">
    <property type="component" value="Chromosome 1"/>
</dbReference>
<dbReference type="FunFam" id="3.80.10.10:FF:000213">
    <property type="entry name" value="Tyrosine-sulfated glycopeptide receptor 1"/>
    <property type="match status" value="1"/>
</dbReference>
<evidence type="ECO:0000256" key="8">
    <source>
        <dbReference type="ARBA" id="ARBA00022989"/>
    </source>
</evidence>
<dbReference type="Pfam" id="PF08263">
    <property type="entry name" value="LRRNT_2"/>
    <property type="match status" value="1"/>
</dbReference>
<dbReference type="Pfam" id="PF00560">
    <property type="entry name" value="LRR_1"/>
    <property type="match status" value="3"/>
</dbReference>
<dbReference type="EnsemblPlants" id="KQK16405">
    <property type="protein sequence ID" value="KQK16405"/>
    <property type="gene ID" value="BRADI_1g28590v3"/>
</dbReference>
<sequence length="437" mass="47108">MAFTASSCTEQEKGSLLQFLAGLSWDSGISASWKRSGMDCCAWEGVTCGADGTVTDFSLASKGLEGRVSPALGNLASSIIFLDVSFNRLSGDMQELPSSTPAQRPLQVLNISSNFFTGQFPSSTTWEVMNNLAVLNASNNSFTGQIPTHFCSSSPASLSVLELSYNPFTGSIPPGLGNCSMLRVLKAGHNELSGTLPNELFNASSLEYLSFPDNGLHGVLHGICKTTNSVDPWRPPLMEMPMLNNEKIAPHLDPRVFELPVYTAPSHQYRITSAFAQVLKLGNTNFTGLIPEEIGQLQSLVILNFSSNSLSGEIPKQLCNLMNLRMLDLSGNYLTGSIPSALKNLHFLSEFNISNNDLEGPIPTGGQLSTFPYSSFEGNPKMCGPMTENNCGSEEADPVAIVSAKQIGSGVTFLISFSAFFGIWVLYDQIVLARYFS</sequence>
<dbReference type="PROSITE" id="PS51450">
    <property type="entry name" value="LRR"/>
    <property type="match status" value="1"/>
</dbReference>
<dbReference type="OrthoDB" id="684643at2759"/>
<keyword evidence="4" id="KW-0433">Leucine-rich repeat</keyword>
<evidence type="ECO:0000313" key="14">
    <source>
        <dbReference type="EMBL" id="KQK16405.1"/>
    </source>
</evidence>
<evidence type="ECO:0000256" key="1">
    <source>
        <dbReference type="ARBA" id="ARBA00004251"/>
    </source>
</evidence>
<reference evidence="15" key="3">
    <citation type="submission" date="2018-08" db="UniProtKB">
        <authorList>
            <consortium name="EnsemblPlants"/>
        </authorList>
    </citation>
    <scope>IDENTIFICATION</scope>
    <source>
        <strain evidence="15">cv. Bd21</strain>
    </source>
</reference>
<keyword evidence="6" id="KW-0732">Signal</keyword>
<dbReference type="SUPFAM" id="SSF52058">
    <property type="entry name" value="L domain-like"/>
    <property type="match status" value="1"/>
</dbReference>
<keyword evidence="16" id="KW-1185">Reference proteome</keyword>
<evidence type="ECO:0000256" key="10">
    <source>
        <dbReference type="ARBA" id="ARBA00023170"/>
    </source>
</evidence>
<dbReference type="InterPro" id="IPR032675">
    <property type="entry name" value="LRR_dom_sf"/>
</dbReference>
<dbReference type="Gene3D" id="3.80.10.10">
    <property type="entry name" value="Ribonuclease Inhibitor"/>
    <property type="match status" value="3"/>
</dbReference>
<gene>
    <name evidence="14" type="ORF">BRADI_1g28590v3</name>
</gene>
<keyword evidence="3" id="KW-1003">Cell membrane</keyword>
<dbReference type="Gramene" id="KQK16405">
    <property type="protein sequence ID" value="KQK16405"/>
    <property type="gene ID" value="BRADI_1g28590v3"/>
</dbReference>
<evidence type="ECO:0000256" key="12">
    <source>
        <dbReference type="SAM" id="Phobius"/>
    </source>
</evidence>
<comment type="similarity">
    <text evidence="2">Belongs to the RLP family.</text>
</comment>
<protein>
    <recommendedName>
        <fullName evidence="13">Leucine-rich repeat-containing N-terminal plant-type domain-containing protein</fullName>
    </recommendedName>
</protein>
<keyword evidence="11" id="KW-0325">Glycoprotein</keyword>
<evidence type="ECO:0000256" key="5">
    <source>
        <dbReference type="ARBA" id="ARBA00022692"/>
    </source>
</evidence>
<proteinExistence type="inferred from homology"/>
<dbReference type="PANTHER" id="PTHR48052">
    <property type="entry name" value="UNNAMED PRODUCT"/>
    <property type="match status" value="1"/>
</dbReference>
<feature type="domain" description="Leucine-rich repeat-containing N-terminal plant-type" evidence="13">
    <location>
        <begin position="11"/>
        <end position="48"/>
    </location>
</feature>
<dbReference type="FunFam" id="3.80.10.10:FF:000530">
    <property type="entry name" value="Receptor-like protein 2"/>
    <property type="match status" value="1"/>
</dbReference>
<dbReference type="STRING" id="15368.A0A0Q3H194"/>
<dbReference type="InParanoid" id="A0A0Q3H194"/>
<dbReference type="AlphaFoldDB" id="A0A0Q3H194"/>
<evidence type="ECO:0000256" key="3">
    <source>
        <dbReference type="ARBA" id="ARBA00022475"/>
    </source>
</evidence>
<evidence type="ECO:0000256" key="4">
    <source>
        <dbReference type="ARBA" id="ARBA00022614"/>
    </source>
</evidence>
<evidence type="ECO:0000256" key="11">
    <source>
        <dbReference type="ARBA" id="ARBA00023180"/>
    </source>
</evidence>
<evidence type="ECO:0000256" key="9">
    <source>
        <dbReference type="ARBA" id="ARBA00023136"/>
    </source>
</evidence>
<dbReference type="EMBL" id="CM000880">
    <property type="protein sequence ID" value="KQK16405.1"/>
    <property type="molecule type" value="Genomic_DNA"/>
</dbReference>
<reference evidence="14" key="2">
    <citation type="submission" date="2017-06" db="EMBL/GenBank/DDBJ databases">
        <title>WGS assembly of Brachypodium distachyon.</title>
        <authorList>
            <consortium name="The International Brachypodium Initiative"/>
            <person name="Lucas S."/>
            <person name="Harmon-Smith M."/>
            <person name="Lail K."/>
            <person name="Tice H."/>
            <person name="Grimwood J."/>
            <person name="Bruce D."/>
            <person name="Barry K."/>
            <person name="Shu S."/>
            <person name="Lindquist E."/>
            <person name="Wang M."/>
            <person name="Pitluck S."/>
            <person name="Vogel J.P."/>
            <person name="Garvin D.F."/>
            <person name="Mockler T.C."/>
            <person name="Schmutz J."/>
            <person name="Rokhsar D."/>
            <person name="Bevan M.W."/>
        </authorList>
    </citation>
    <scope>NUCLEOTIDE SEQUENCE</scope>
    <source>
        <strain evidence="14">Bd21</strain>
    </source>
</reference>
<evidence type="ECO:0000256" key="2">
    <source>
        <dbReference type="ARBA" id="ARBA00009592"/>
    </source>
</evidence>
<feature type="transmembrane region" description="Helical" evidence="12">
    <location>
        <begin position="407"/>
        <end position="427"/>
    </location>
</feature>
<evidence type="ECO:0000313" key="15">
    <source>
        <dbReference type="EnsemblPlants" id="KQK16405"/>
    </source>
</evidence>
<organism evidence="14">
    <name type="scientific">Brachypodium distachyon</name>
    <name type="common">Purple false brome</name>
    <name type="synonym">Trachynia distachya</name>
    <dbReference type="NCBI Taxonomy" id="15368"/>
    <lineage>
        <taxon>Eukaryota</taxon>
        <taxon>Viridiplantae</taxon>
        <taxon>Streptophyta</taxon>
        <taxon>Embryophyta</taxon>
        <taxon>Tracheophyta</taxon>
        <taxon>Spermatophyta</taxon>
        <taxon>Magnoliopsida</taxon>
        <taxon>Liliopsida</taxon>
        <taxon>Poales</taxon>
        <taxon>Poaceae</taxon>
        <taxon>BOP clade</taxon>
        <taxon>Pooideae</taxon>
        <taxon>Stipodae</taxon>
        <taxon>Brachypodieae</taxon>
        <taxon>Brachypodium</taxon>
    </lineage>
</organism>
<evidence type="ECO:0000313" key="16">
    <source>
        <dbReference type="Proteomes" id="UP000008810"/>
    </source>
</evidence>
<evidence type="ECO:0000256" key="7">
    <source>
        <dbReference type="ARBA" id="ARBA00022737"/>
    </source>
</evidence>
<evidence type="ECO:0000259" key="13">
    <source>
        <dbReference type="Pfam" id="PF08263"/>
    </source>
</evidence>
<keyword evidence="7" id="KW-0677">Repeat</keyword>
<dbReference type="GO" id="GO:0005886">
    <property type="term" value="C:plasma membrane"/>
    <property type="evidence" value="ECO:0007669"/>
    <property type="project" value="UniProtKB-SubCell"/>
</dbReference>
<keyword evidence="10" id="KW-0675">Receptor</keyword>